<reference evidence="8" key="1">
    <citation type="submission" date="2020-06" db="EMBL/GenBank/DDBJ databases">
        <title>Draft genome of Bugula neritina, a colonial animal packing powerful symbionts and potential medicines.</title>
        <authorList>
            <person name="Rayko M."/>
        </authorList>
    </citation>
    <scope>NUCLEOTIDE SEQUENCE [LARGE SCALE GENOMIC DNA]</scope>
    <source>
        <strain evidence="8">Kwan_BN1</strain>
    </source>
</reference>
<keyword evidence="2 5" id="KW-0863">Zinc-finger</keyword>
<feature type="domain" description="ZZ-type" evidence="7">
    <location>
        <begin position="1268"/>
        <end position="1324"/>
    </location>
</feature>
<name>A0A7J7JVC5_BUGNE</name>
<keyword evidence="4" id="KW-1015">Disulfide bond</keyword>
<dbReference type="InterPro" id="IPR000859">
    <property type="entry name" value="CUB_dom"/>
</dbReference>
<gene>
    <name evidence="8" type="ORF">EB796_011992</name>
</gene>
<dbReference type="PANTHER" id="PTHR22772">
    <property type="entry name" value="NOVEL ZZ TYPE ZINC FINGER DOMAIN CONTAINING PROTEIN"/>
    <property type="match status" value="1"/>
</dbReference>
<evidence type="ECO:0000256" key="1">
    <source>
        <dbReference type="ARBA" id="ARBA00022723"/>
    </source>
</evidence>
<evidence type="ECO:0000256" key="4">
    <source>
        <dbReference type="ARBA" id="ARBA00023157"/>
    </source>
</evidence>
<keyword evidence="3" id="KW-0862">Zinc</keyword>
<dbReference type="PANTHER" id="PTHR22772:SF4">
    <property type="entry name" value="ZINC FINGER ZZ-TYPE AND EF-HAND DOMAIN-CONTAINING PROTEIN 1"/>
    <property type="match status" value="1"/>
</dbReference>
<keyword evidence="1" id="KW-0479">Metal-binding</keyword>
<feature type="region of interest" description="Disordered" evidence="6">
    <location>
        <begin position="1914"/>
        <end position="1944"/>
    </location>
</feature>
<organism evidence="8 9">
    <name type="scientific">Bugula neritina</name>
    <name type="common">Brown bryozoan</name>
    <name type="synonym">Sertularia neritina</name>
    <dbReference type="NCBI Taxonomy" id="10212"/>
    <lineage>
        <taxon>Eukaryota</taxon>
        <taxon>Metazoa</taxon>
        <taxon>Spiralia</taxon>
        <taxon>Lophotrochozoa</taxon>
        <taxon>Bryozoa</taxon>
        <taxon>Gymnolaemata</taxon>
        <taxon>Cheilostomatida</taxon>
        <taxon>Flustrina</taxon>
        <taxon>Buguloidea</taxon>
        <taxon>Bugulidae</taxon>
        <taxon>Bugula</taxon>
    </lineage>
</organism>
<dbReference type="Pfam" id="PF00569">
    <property type="entry name" value="ZZ"/>
    <property type="match status" value="2"/>
</dbReference>
<accession>A0A7J7JVC5</accession>
<proteinExistence type="predicted"/>
<dbReference type="InterPro" id="IPR043145">
    <property type="entry name" value="Znf_ZZ_sf"/>
</dbReference>
<dbReference type="Gene3D" id="3.30.60.90">
    <property type="match status" value="2"/>
</dbReference>
<evidence type="ECO:0000256" key="2">
    <source>
        <dbReference type="ARBA" id="ARBA00022771"/>
    </source>
</evidence>
<dbReference type="CDD" id="cd02249">
    <property type="entry name" value="ZZ"/>
    <property type="match status" value="1"/>
</dbReference>
<protein>
    <recommendedName>
        <fullName evidence="7">ZZ-type domain-containing protein</fullName>
    </recommendedName>
</protein>
<dbReference type="SUPFAM" id="SSF49854">
    <property type="entry name" value="Spermadhesin, CUB domain"/>
    <property type="match status" value="1"/>
</dbReference>
<dbReference type="InterPro" id="IPR040099">
    <property type="entry name" value="ZZEF1"/>
</dbReference>
<dbReference type="PROSITE" id="PS01357">
    <property type="entry name" value="ZF_ZZ_1"/>
    <property type="match status" value="1"/>
</dbReference>
<feature type="domain" description="ZZ-type" evidence="7">
    <location>
        <begin position="1318"/>
        <end position="1373"/>
    </location>
</feature>
<evidence type="ECO:0000256" key="5">
    <source>
        <dbReference type="PROSITE-ProRule" id="PRU00228"/>
    </source>
</evidence>
<dbReference type="Gene3D" id="2.60.120.290">
    <property type="entry name" value="Spermadhesin, CUB domain"/>
    <property type="match status" value="1"/>
</dbReference>
<dbReference type="InterPro" id="IPR000433">
    <property type="entry name" value="Znf_ZZ"/>
</dbReference>
<comment type="caution">
    <text evidence="8">The sequence shown here is derived from an EMBL/GenBank/DDBJ whole genome shotgun (WGS) entry which is preliminary data.</text>
</comment>
<dbReference type="OrthoDB" id="661148at2759"/>
<dbReference type="PROSITE" id="PS50135">
    <property type="entry name" value="ZF_ZZ_2"/>
    <property type="match status" value="2"/>
</dbReference>
<evidence type="ECO:0000313" key="9">
    <source>
        <dbReference type="Proteomes" id="UP000593567"/>
    </source>
</evidence>
<dbReference type="SUPFAM" id="SSF57850">
    <property type="entry name" value="RING/U-box"/>
    <property type="match status" value="2"/>
</dbReference>
<dbReference type="Proteomes" id="UP000593567">
    <property type="component" value="Unassembled WGS sequence"/>
</dbReference>
<evidence type="ECO:0000256" key="6">
    <source>
        <dbReference type="SAM" id="MobiDB-lite"/>
    </source>
</evidence>
<evidence type="ECO:0000313" key="8">
    <source>
        <dbReference type="EMBL" id="KAF6029661.1"/>
    </source>
</evidence>
<dbReference type="SMART" id="SM00291">
    <property type="entry name" value="ZnF_ZZ"/>
    <property type="match status" value="2"/>
</dbReference>
<dbReference type="GO" id="GO:0008270">
    <property type="term" value="F:zinc ion binding"/>
    <property type="evidence" value="ECO:0007669"/>
    <property type="project" value="UniProtKB-KW"/>
</dbReference>
<dbReference type="InterPro" id="IPR035914">
    <property type="entry name" value="Sperma_CUB_dom_sf"/>
</dbReference>
<sequence>MLVSKEVEMSVRDASLRWFFQLTTSAALNCVDMFPAYRQLVIGQAKEAFKHIKPMALCQGSSERPKFLSKPILSEIHSFLQSLTRNESDELSDDILLCKIKYSLAACDLASIISVLSYLLDNPERSIDTEQLISSMQTVRTKFWTKGERSLSLNYVDCDGGEKQAESADCIHPRELIAYDSSVHSEDAYTAKKGKTKFSLILEAAESIQITRLTVRPAKGDKGVGCGLLFLLPLSEVVSSKSEEKSPPTLLKSKSSLSAEDQKALYKRLEKYDDWTKADYEAHKKEEDGKSAKADGLLCFFSVPEDPNDWDEIDLPIGEQVRGHVVVVKFLRPRSHQSEKIGVIGLNLFGYTRTSDYFLDIDFPAANCTLKASELCHTILSFLIVVIKSLENRLSSEAKLPLVDFSRLSVSLITEFFQKIQSYKDMVLMRKVLRVCHCIFLNWAPGKDEKDSGLLFETFSSIINCPEELDQSVLSVARSVIVDGAKAFFPNDEMRKNQLLRMLKGINKADELPSTGLVFESLCQFFSDVEPSALLNLPTPGECIKSAETLQGVTESCFEIIDTLICVTLHKALASTSKSSQSGKSLETLSMLPSGVAHPVLVKLLSCLQTGFLVWINSAKSTGNKELKEKCEQLLLAYLKMAVGHCMTFTDFFLELPDTQNSTLFNMEDDLVFSTLKQMVVYLSEYCRSASAEHNMDILEVLWPFVQKMKTLHLKLPDHFPLLESDHWSSVSTDIEVINTWTEESPHNYANNQNITKTFNSPGAKYFIIEFDSRCHTERKYDYLEFSNTTGTTHKFDQKVGSDSWPLRLEIKGNKLKFLFHSDQSNNEWGYKFTVTAKGIPDTPVSQVFDFHLSLSLLLGDVCGRTLGMPMKVESTPSLDVQADNEAVMLKSTLWKTLFRAGYQPTDRLERSLSGRFMHGCYDKVKGYLLELLNDHTAEPYKSLLAHLQSRCKHYQKVGIPEITSAILHTFAAFVYHTNDVCESLAEYINNEQTESLVDGIYQAYNLAEQMRLPLISLRQKVLEKGEPNSFTLPQEMIDKANLLLKFAALTKAPTFDRYPKTMKPRKASARRPGDSDLLKRLEGSIPEKYGQFHLVLEFIIDTMLFLRAVLGSQKAFPVHYADAVDGCGLQQESKLRMHYYSLVRLLVNAVQSFPGEVQGKNHAAACSVIHTCLLHLLDMDWRENDYVFLKEINLPHVLFTAAKNSVAVRERVEHPTDEAEEMASYDRDKKYYSECSDAFSSWFHDGGSSRNKQEVQMFIARHCDLLDVEIFCDGCTQTLPGKRYRCLQCTDMDLCVTCFTSGVCPLGDHKEDHTFVYLMYKCDVCQAFISGERVHCKQCEDFDLCYGCHKNKKTLASHNADHEVIKFPQIRLKSASNTSHMSSYIHQHAWLQFTQLTLALAGAVFETDSSKSLGSPGEEYGETATHLLTSCLSLITGCLQKVSFSSKAISTVEYKEEMFVQNSQERIMGLLGSILSLEEQYDTELSTVMNTTDFLHFIFHVGSGYGGYGQHSAAQHLALGLLTQLMQKSSISTKETDEAVLRTQKKPLSELEDEESGLATVEFIVNAASTCLEKHQGVDWSCSLVRLLQQLIHTPHWSPIIKQYLVDTTSQLVQSMSLDLVLCLFTICGFPQIKSPGVNIKYLDASQELRKAVILKHFPDKMQSMVVDTASRRKKMIKDQVIEHCSVTAQLYDDNLLSVITKIIIDNTSKLVKGSLLDMETHWVLSLCLKTLDQFVSSHVPYENLDVIRSLVNLAGMGTRLSKLWLSADLEVLSLMLYIKLGANPGAVGGGSGIPTPVKSTKPAASAQTDALDSFPDMDVDSRKHFKVLLEMLNVPVSQLKQVYNDHRESPSLLLQALHGLVLEDTPEKSKHSLKGKSASTSNDKQEIGERMIDFGILATAITSSSDLEDMEPLEAVEEEKVENNSKKNLQSSGFPMAETDEKKSSSAKLLKSELSNILQKSPSHMQLNKVNLGLSILYARQALGTILSNWSIKGPRITAQLLNCEEHNLVLVLDVLNRDSSNLKLFEQVVSKVMSCCSEDYLQSVAEAASYFMEERKSKQVMRESPHQKHKKVKGEVSVAGASVILVSFDKCCNTSVESSLDIATSPDMKSHHHRFCGPNYKWQDIELPGNKLYFTYQPAGSGSNKWKFTVNSAANNSHGSFFTGFVILNHILSTPSYCRIIDSATLWRRLVVVACKQKGPQRLKVIQLLLYLLKSHSKTEGDGCGPTELKLDLRYLAPLWRLYFNMSEDHGPEQASDLLRALTELFVEAETVALEWGVDGEFLSCMIDPKHLLKPFQAGVRRVLALATAIGLDSELSGETRKD</sequence>
<keyword evidence="9" id="KW-1185">Reference proteome</keyword>
<dbReference type="CDD" id="cd00041">
    <property type="entry name" value="CUB"/>
    <property type="match status" value="1"/>
</dbReference>
<evidence type="ECO:0000259" key="7">
    <source>
        <dbReference type="PROSITE" id="PS50135"/>
    </source>
</evidence>
<evidence type="ECO:0000256" key="3">
    <source>
        <dbReference type="ARBA" id="ARBA00022833"/>
    </source>
</evidence>
<dbReference type="EMBL" id="VXIV02001797">
    <property type="protein sequence ID" value="KAF6029661.1"/>
    <property type="molecule type" value="Genomic_DNA"/>
</dbReference>